<accession>A0ABN0RXQ8</accession>
<proteinExistence type="predicted"/>
<evidence type="ECO:0008006" key="3">
    <source>
        <dbReference type="Google" id="ProtNLM"/>
    </source>
</evidence>
<evidence type="ECO:0000313" key="1">
    <source>
        <dbReference type="EMBL" id="EXX94045.1"/>
    </source>
</evidence>
<dbReference type="Proteomes" id="UP000023104">
    <property type="component" value="Unassembled WGS sequence"/>
</dbReference>
<name>A0ABN0RXQ8_9BORD</name>
<gene>
    <name evidence="1" type="ORF">D559_1454</name>
</gene>
<dbReference type="EMBL" id="JDTF01000004">
    <property type="protein sequence ID" value="EXX94045.1"/>
    <property type="molecule type" value="Genomic_DNA"/>
</dbReference>
<protein>
    <recommendedName>
        <fullName evidence="3">N-acetyltransferase YedL</fullName>
    </recommendedName>
</protein>
<keyword evidence="2" id="KW-1185">Reference proteome</keyword>
<organism evidence="1 2">
    <name type="scientific">Bordetella holmesii 1058</name>
    <dbReference type="NCBI Taxonomy" id="1247648"/>
    <lineage>
        <taxon>Bacteria</taxon>
        <taxon>Pseudomonadati</taxon>
        <taxon>Pseudomonadota</taxon>
        <taxon>Betaproteobacteria</taxon>
        <taxon>Burkholderiales</taxon>
        <taxon>Alcaligenaceae</taxon>
        <taxon>Bordetella</taxon>
    </lineage>
</organism>
<sequence>MSTYITATQGHTARDTAPWSSVAGLLAGVGASPHRAKPARRGAPRRRFCMPRTGPGLYVLEI</sequence>
<comment type="caution">
    <text evidence="1">The sequence shown here is derived from an EMBL/GenBank/DDBJ whole genome shotgun (WGS) entry which is preliminary data.</text>
</comment>
<evidence type="ECO:0000313" key="2">
    <source>
        <dbReference type="Proteomes" id="UP000023104"/>
    </source>
</evidence>
<reference evidence="1 2" key="1">
    <citation type="submission" date="2014-02" db="EMBL/GenBank/DDBJ databases">
        <title>Whole Genome Sequencing Of Bordetella Holmesii, An Emerging Opportunistic Infection Of Humans.</title>
        <authorList>
            <person name="Tettelin H."/>
            <person name="Hooven T.A."/>
            <person name="Hine E."/>
            <person name="Su Q."/>
            <person name="Huard R.C."/>
            <person name="Della-Latta P."/>
            <person name="Daugherty S.C."/>
            <person name="Agrawal S."/>
            <person name="Sengamalay N."/>
            <person name="Tallon L.J."/>
            <person name="Sadzewicz L."/>
            <person name="Whittier S."/>
            <person name="Fraser C.M."/>
            <person name="Ratner A.J."/>
        </authorList>
    </citation>
    <scope>NUCLEOTIDE SEQUENCE [LARGE SCALE GENOMIC DNA]</scope>
    <source>
        <strain evidence="1 2">1058</strain>
    </source>
</reference>